<feature type="region of interest" description="Disordered" evidence="1">
    <location>
        <begin position="1185"/>
        <end position="1251"/>
    </location>
</feature>
<feature type="compositionally biased region" description="Polar residues" evidence="1">
    <location>
        <begin position="1357"/>
        <end position="1398"/>
    </location>
</feature>
<evidence type="ECO:0000313" key="2">
    <source>
        <dbReference type="EMBL" id="KAE8694860.1"/>
    </source>
</evidence>
<dbReference type="EMBL" id="VEPZ02001102">
    <property type="protein sequence ID" value="KAE8694860.1"/>
    <property type="molecule type" value="Genomic_DNA"/>
</dbReference>
<feature type="compositionally biased region" description="Acidic residues" evidence="1">
    <location>
        <begin position="89"/>
        <end position="109"/>
    </location>
</feature>
<feature type="region of interest" description="Disordered" evidence="1">
    <location>
        <begin position="790"/>
        <end position="817"/>
    </location>
</feature>
<feature type="compositionally biased region" description="Low complexity" evidence="1">
    <location>
        <begin position="1205"/>
        <end position="1224"/>
    </location>
</feature>
<dbReference type="GO" id="GO:0005634">
    <property type="term" value="C:nucleus"/>
    <property type="evidence" value="ECO:0007669"/>
    <property type="project" value="TreeGrafter"/>
</dbReference>
<dbReference type="Proteomes" id="UP000436088">
    <property type="component" value="Unassembled WGS sequence"/>
</dbReference>
<dbReference type="PANTHER" id="PTHR34798">
    <property type="entry name" value="PROTEIN TIME FOR COFFEE"/>
    <property type="match status" value="1"/>
</dbReference>
<keyword evidence="3" id="KW-1185">Reference proteome</keyword>
<feature type="region of interest" description="Disordered" evidence="1">
    <location>
        <begin position="1472"/>
        <end position="1507"/>
    </location>
</feature>
<feature type="compositionally biased region" description="Low complexity" evidence="1">
    <location>
        <begin position="1010"/>
        <end position="1020"/>
    </location>
</feature>
<feature type="region of interest" description="Disordered" evidence="1">
    <location>
        <begin position="1271"/>
        <end position="1425"/>
    </location>
</feature>
<feature type="compositionally biased region" description="Low complexity" evidence="1">
    <location>
        <begin position="1481"/>
        <end position="1494"/>
    </location>
</feature>
<feature type="compositionally biased region" description="Polar residues" evidence="1">
    <location>
        <begin position="1306"/>
        <end position="1333"/>
    </location>
</feature>
<feature type="compositionally biased region" description="Polar residues" evidence="1">
    <location>
        <begin position="1238"/>
        <end position="1251"/>
    </location>
</feature>
<feature type="compositionally biased region" description="Basic and acidic residues" evidence="1">
    <location>
        <begin position="46"/>
        <end position="71"/>
    </location>
</feature>
<feature type="region of interest" description="Disordered" evidence="1">
    <location>
        <begin position="259"/>
        <end position="349"/>
    </location>
</feature>
<dbReference type="InterPro" id="IPR039317">
    <property type="entry name" value="TIC"/>
</dbReference>
<protein>
    <submittedName>
        <fullName evidence="2">Protein TIME FOR COFFEE-like isoform X2</fullName>
    </submittedName>
</protein>
<organism evidence="2 3">
    <name type="scientific">Hibiscus syriacus</name>
    <name type="common">Rose of Sharon</name>
    <dbReference type="NCBI Taxonomy" id="106335"/>
    <lineage>
        <taxon>Eukaryota</taxon>
        <taxon>Viridiplantae</taxon>
        <taxon>Streptophyta</taxon>
        <taxon>Embryophyta</taxon>
        <taxon>Tracheophyta</taxon>
        <taxon>Spermatophyta</taxon>
        <taxon>Magnoliopsida</taxon>
        <taxon>eudicotyledons</taxon>
        <taxon>Gunneridae</taxon>
        <taxon>Pentapetalae</taxon>
        <taxon>rosids</taxon>
        <taxon>malvids</taxon>
        <taxon>Malvales</taxon>
        <taxon>Malvaceae</taxon>
        <taxon>Malvoideae</taxon>
        <taxon>Hibiscus</taxon>
    </lineage>
</organism>
<feature type="compositionally biased region" description="Low complexity" evidence="1">
    <location>
        <begin position="946"/>
        <end position="965"/>
    </location>
</feature>
<feature type="compositionally biased region" description="Low complexity" evidence="1">
    <location>
        <begin position="1272"/>
        <end position="1282"/>
    </location>
</feature>
<feature type="compositionally biased region" description="Low complexity" evidence="1">
    <location>
        <begin position="802"/>
        <end position="817"/>
    </location>
</feature>
<feature type="compositionally biased region" description="Low complexity" evidence="1">
    <location>
        <begin position="10"/>
        <end position="19"/>
    </location>
</feature>
<feature type="compositionally biased region" description="Polar residues" evidence="1">
    <location>
        <begin position="980"/>
        <end position="991"/>
    </location>
</feature>
<feature type="compositionally biased region" description="Low complexity" evidence="1">
    <location>
        <begin position="287"/>
        <end position="313"/>
    </location>
</feature>
<accession>A0A6A2ZSP8</accession>
<feature type="compositionally biased region" description="Basic and acidic residues" evidence="1">
    <location>
        <begin position="417"/>
        <end position="435"/>
    </location>
</feature>
<feature type="region of interest" description="Disordered" evidence="1">
    <location>
        <begin position="491"/>
        <end position="568"/>
    </location>
</feature>
<proteinExistence type="predicted"/>
<dbReference type="PANTHER" id="PTHR34798:SF2">
    <property type="entry name" value="PROTEIN TIME FOR COFFEE"/>
    <property type="match status" value="1"/>
</dbReference>
<feature type="compositionally biased region" description="Polar residues" evidence="1">
    <location>
        <begin position="905"/>
        <end position="920"/>
    </location>
</feature>
<evidence type="ECO:0000313" key="3">
    <source>
        <dbReference type="Proteomes" id="UP000436088"/>
    </source>
</evidence>
<evidence type="ECO:0000256" key="1">
    <source>
        <dbReference type="SAM" id="MobiDB-lite"/>
    </source>
</evidence>
<feature type="region of interest" description="Disordered" evidence="1">
    <location>
        <begin position="1"/>
        <end position="146"/>
    </location>
</feature>
<feature type="region of interest" description="Disordered" evidence="1">
    <location>
        <begin position="1108"/>
        <end position="1134"/>
    </location>
</feature>
<feature type="region of interest" description="Disordered" evidence="1">
    <location>
        <begin position="876"/>
        <end position="991"/>
    </location>
</feature>
<feature type="compositionally biased region" description="Basic and acidic residues" evidence="1">
    <location>
        <begin position="268"/>
        <end position="286"/>
    </location>
</feature>
<feature type="compositionally biased region" description="Low complexity" evidence="1">
    <location>
        <begin position="881"/>
        <end position="904"/>
    </location>
</feature>
<comment type="caution">
    <text evidence="2">The sequence shown here is derived from an EMBL/GenBank/DDBJ whole genome shotgun (WGS) entry which is preliminary data.</text>
</comment>
<feature type="compositionally biased region" description="Polar residues" evidence="1">
    <location>
        <begin position="1413"/>
        <end position="1425"/>
    </location>
</feature>
<feature type="region of interest" description="Disordered" evidence="1">
    <location>
        <begin position="185"/>
        <end position="246"/>
    </location>
</feature>
<dbReference type="GO" id="GO:0042752">
    <property type="term" value="P:regulation of circadian rhythm"/>
    <property type="evidence" value="ECO:0007669"/>
    <property type="project" value="InterPro"/>
</dbReference>
<sequence>MDRTREARRATMAAVAATTHGLSRRRHRSNSLRDSPEDDGPVELQEATRLRDRKKDRDRERERVRERDRLSRTSKRRRGDRLISNREDGADESSEESVNDDEDEDDEDGVGTTAGGGSVRMIPPNNVAGSLSIHHQQHQHQHQKSFQLPVKVIRTTPPAGPAIATTTTTTSTRKAADEMIAVSVPRKARSASTKRSHEWASSAGAVGVVGGEHIHRQASTSPKHNGAKQRPPKSSSKSSSSAQEEIEMEIAEVLYGLMRQPQVPSKQDINENDSREVNKHNNDSKSRVSSPISRSPPSIPQPSSILPSNSNSSATPMSAIAPKRKRPRPVKYEDETTQIAPPPIFPVMNNSISSTTTKVEIYQPAKIEATSPNFEKNTGSVAEKLMKYSQAGPPSSELDQAEPMKEVKSSLIQDSKPLTKESESRDPGICKKEESQSLMKETAPSPVNNNPSSAGLRLDDERDNLTMKKANSTVCEIESQREEKFQIDLMALPPSRSSPERDDGIGFGASDPKPMSTDKELEMKSTVKEDDKRVKIGKEDVNVEADDSNKPKPIAEEAELHNPVLNSERNLQLDLEKSDRDSGTGSVCANKFNHHAQKQQHQQPDIEKSAQSGALPLPMSLASWPGGLPPMGYMASLQDVVSMDGSAPPHLLFNQPRPKRCATHCYIARNVHYHQQFLKMNPFWPAAPGSASLYGPKANLNIVPPSELNGNIPGRAVNSVQDKGQSLAIFPGHVGKDKSSQAATNTVDGAQRNQILLQPALPTGAPSNILHGPAFIFPLSQQKAAAASVRPGPVKSAGSGGTTLSTSNSASASTNPAGATAASAMSFNYANMPGNETQYLAILQNNAYPFPFPAHVGAPPGYRGNHAQSMPFIPGSFYSSQMLHPSQIQQHQQQQPTPLQQSEQGHQNPGMSSCASYSQKHLQRPHGSGVGGGNGNLQVFPTSKNQSPHPLQLQQRQQQPSQHASHQARRREGELGGKDSPSTADSRVSGANMNNYCQNFSMPMQPPNFTLMTTASLGGSTSSGGNHGEKKQHTQQPGSKPGVESLTSQSFAMSFASINGTTTAPGLDISSFAHDHAHDHAILQSLPENTRQGYQQFMAAAVAAQTTQQKKNNYHASEEGNHGTNDASGVEEGRNTKAGNISATAGQSIAFSRPDLSDSSVSTVPESNVIDSSACTINLGSAPARTSGSVMPASISGVNSPNARQQLQRNQQQQQQQMLQLQLQKSHQFGTAAASRSKLPSTSNGSAYSDHLPSSSMAGKFANHLFPQNMVQTSSSPTQSSQWKNSVRTTASQVSPSLSSSTSSTLKNISQQQARPQQNHTEISFTANPKVTHSQQPPSSTPSPSPPMVVGSPTTSISRSAGGSPKTTCSTSTGNKGGQASSLSSQQTKNTPSSQMSSPIGVRSVPSVLGNPHLSSSSNMGTKPQVVLQQQQKHAMHPAQLFFSNAYMQAQAQHTPSTTAASGYFLQRYRNEQQQAQPPGSSTTSTSMLSLCSTANTGTTDPAKEAAAGNMKGGGIITTQGLIHAAQFATTQSSGKPYQLVPGLQYVHAVPATVQVKPAEQKQPAGE</sequence>
<feature type="region of interest" description="Disordered" evidence="1">
    <location>
        <begin position="385"/>
        <end position="462"/>
    </location>
</feature>
<gene>
    <name evidence="2" type="ORF">F3Y22_tig00110769pilonHSYRG00021</name>
</gene>
<feature type="region of interest" description="Disordered" evidence="1">
    <location>
        <begin position="1007"/>
        <end position="1046"/>
    </location>
</feature>
<feature type="compositionally biased region" description="Basic and acidic residues" evidence="1">
    <location>
        <begin position="516"/>
        <end position="560"/>
    </location>
</feature>
<reference evidence="2" key="1">
    <citation type="submission" date="2019-09" db="EMBL/GenBank/DDBJ databases">
        <title>Draft genome information of white flower Hibiscus syriacus.</title>
        <authorList>
            <person name="Kim Y.-M."/>
        </authorList>
    </citation>
    <scope>NUCLEOTIDE SEQUENCE [LARGE SCALE GENOMIC DNA]</scope>
    <source>
        <strain evidence="2">YM2019G1</strain>
    </source>
</reference>
<feature type="compositionally biased region" description="Low complexity" evidence="1">
    <location>
        <begin position="1289"/>
        <end position="1305"/>
    </location>
</feature>
<name>A0A6A2ZSP8_HIBSY</name>